<comment type="caution">
    <text evidence="4">The sequence shown here is derived from an EMBL/GenBank/DDBJ whole genome shotgun (WGS) entry which is preliminary data.</text>
</comment>
<evidence type="ECO:0000256" key="1">
    <source>
        <dbReference type="ARBA" id="ARBA00022679"/>
    </source>
</evidence>
<dbReference type="EMBL" id="PDPS01000024">
    <property type="protein sequence ID" value="PID58004.1"/>
    <property type="molecule type" value="Genomic_DNA"/>
</dbReference>
<keyword evidence="2 4" id="KW-0012">Acyltransferase</keyword>
<protein>
    <submittedName>
        <fullName evidence="4">1-acyl-sn-glycerol-3-phosphate acyltransferase</fullName>
    </submittedName>
</protein>
<keyword evidence="1 4" id="KW-0808">Transferase</keyword>
<proteinExistence type="predicted"/>
<dbReference type="PANTHER" id="PTHR10434">
    <property type="entry name" value="1-ACYL-SN-GLYCEROL-3-PHOSPHATE ACYLTRANSFERASE"/>
    <property type="match status" value="1"/>
</dbReference>
<organism evidence="4 5">
    <name type="scientific">candidate division KSB3 bacterium</name>
    <dbReference type="NCBI Taxonomy" id="2044937"/>
    <lineage>
        <taxon>Bacteria</taxon>
        <taxon>candidate division KSB3</taxon>
    </lineage>
</organism>
<name>A0A2G6E7H7_9BACT</name>
<dbReference type="GO" id="GO:0003841">
    <property type="term" value="F:1-acylglycerol-3-phosphate O-acyltransferase activity"/>
    <property type="evidence" value="ECO:0007669"/>
    <property type="project" value="TreeGrafter"/>
</dbReference>
<evidence type="ECO:0000313" key="5">
    <source>
        <dbReference type="Proteomes" id="UP000229740"/>
    </source>
</evidence>
<evidence type="ECO:0000313" key="4">
    <source>
        <dbReference type="EMBL" id="PID58004.1"/>
    </source>
</evidence>
<dbReference type="Pfam" id="PF01553">
    <property type="entry name" value="Acyltransferase"/>
    <property type="match status" value="1"/>
</dbReference>
<dbReference type="CDD" id="cd07989">
    <property type="entry name" value="LPLAT_AGPAT-like"/>
    <property type="match status" value="1"/>
</dbReference>
<dbReference type="InterPro" id="IPR002123">
    <property type="entry name" value="Plipid/glycerol_acylTrfase"/>
</dbReference>
<dbReference type="SUPFAM" id="SSF69593">
    <property type="entry name" value="Glycerol-3-phosphate (1)-acyltransferase"/>
    <property type="match status" value="1"/>
</dbReference>
<sequence>MNTLVHSGGQYRSPDLQPSLFSRTFPSSIFYIKFLHCVWNSARLARKNLYDGDAWVQSSLAVFQALEEAGVRFDIRGIDFLREEEGPCVFIGNHMSMLETMILPGLIQPLKDVTFVIKQTLLEYPIFKHIMRARMPIAVRRQNPRHDLKVVLEEGMKRLHAGMSIIIFPQTTRTTHFDPAKFNSIGVKLSQKADVPVIPVALLTDAWQNGRYLKDFGRIVPEKPVLISFGQSLRAKNCNKECHVHVVNFIQKTLREEQL</sequence>
<dbReference type="PANTHER" id="PTHR10434:SF40">
    <property type="entry name" value="1-ACYL-SN-GLYCEROL-3-PHOSPHATE ACYLTRANSFERASE"/>
    <property type="match status" value="1"/>
</dbReference>
<evidence type="ECO:0000256" key="2">
    <source>
        <dbReference type="ARBA" id="ARBA00023315"/>
    </source>
</evidence>
<accession>A0A2G6E7H7</accession>
<gene>
    <name evidence="4" type="ORF">CSB45_04765</name>
</gene>
<dbReference type="AlphaFoldDB" id="A0A2G6E7H7"/>
<evidence type="ECO:0000259" key="3">
    <source>
        <dbReference type="SMART" id="SM00563"/>
    </source>
</evidence>
<feature type="domain" description="Phospholipid/glycerol acyltransferase" evidence="3">
    <location>
        <begin position="88"/>
        <end position="205"/>
    </location>
</feature>
<dbReference type="SMART" id="SM00563">
    <property type="entry name" value="PlsC"/>
    <property type="match status" value="1"/>
</dbReference>
<dbReference type="GO" id="GO:0006654">
    <property type="term" value="P:phosphatidic acid biosynthetic process"/>
    <property type="evidence" value="ECO:0007669"/>
    <property type="project" value="TreeGrafter"/>
</dbReference>
<reference evidence="4 5" key="1">
    <citation type="submission" date="2017-10" db="EMBL/GenBank/DDBJ databases">
        <title>Novel microbial diversity and functional potential in the marine mammal oral microbiome.</title>
        <authorList>
            <person name="Dudek N.K."/>
            <person name="Sun C.L."/>
            <person name="Burstein D."/>
            <person name="Kantor R.S."/>
            <person name="Aliaga Goltsman D.S."/>
            <person name="Bik E.M."/>
            <person name="Thomas B.C."/>
            <person name="Banfield J.F."/>
            <person name="Relman D.A."/>
        </authorList>
    </citation>
    <scope>NUCLEOTIDE SEQUENCE [LARGE SCALE GENOMIC DNA]</scope>
    <source>
        <strain evidence="4">DOLZORAL124_49_17</strain>
    </source>
</reference>
<dbReference type="Proteomes" id="UP000229740">
    <property type="component" value="Unassembled WGS sequence"/>
</dbReference>